<evidence type="ECO:0000256" key="4">
    <source>
        <dbReference type="ARBA" id="ARBA00022676"/>
    </source>
</evidence>
<feature type="compositionally biased region" description="Low complexity" evidence="6">
    <location>
        <begin position="255"/>
        <end position="271"/>
    </location>
</feature>
<dbReference type="EC" id="2.4.1.16" evidence="2"/>
<gene>
    <name evidence="9" type="ORF">B0T16DRAFT_421244</name>
</gene>
<organism evidence="9 10">
    <name type="scientific">Cercophora newfieldiana</name>
    <dbReference type="NCBI Taxonomy" id="92897"/>
    <lineage>
        <taxon>Eukaryota</taxon>
        <taxon>Fungi</taxon>
        <taxon>Dikarya</taxon>
        <taxon>Ascomycota</taxon>
        <taxon>Pezizomycotina</taxon>
        <taxon>Sordariomycetes</taxon>
        <taxon>Sordariomycetidae</taxon>
        <taxon>Sordariales</taxon>
        <taxon>Lasiosphaeriaceae</taxon>
        <taxon>Cercophora</taxon>
    </lineage>
</organism>
<dbReference type="GO" id="GO:0005886">
    <property type="term" value="C:plasma membrane"/>
    <property type="evidence" value="ECO:0007669"/>
    <property type="project" value="UniProtKB-SubCell"/>
</dbReference>
<dbReference type="EMBL" id="JAULSV010000007">
    <property type="protein sequence ID" value="KAK0638481.1"/>
    <property type="molecule type" value="Genomic_DNA"/>
</dbReference>
<protein>
    <recommendedName>
        <fullName evidence="2">chitin synthase</fullName>
        <ecNumber evidence="2">2.4.1.16</ecNumber>
    </recommendedName>
</protein>
<feature type="domain" description="Chitin synthase N-terminal" evidence="7">
    <location>
        <begin position="277"/>
        <end position="342"/>
    </location>
</feature>
<dbReference type="GO" id="GO:0004100">
    <property type="term" value="F:chitin synthase activity"/>
    <property type="evidence" value="ECO:0007669"/>
    <property type="project" value="UniProtKB-EC"/>
</dbReference>
<evidence type="ECO:0000259" key="8">
    <source>
        <dbReference type="Pfam" id="PF17111"/>
    </source>
</evidence>
<keyword evidence="5" id="KW-0472">Membrane</keyword>
<dbReference type="AlphaFoldDB" id="A0AA40CGY6"/>
<dbReference type="InterPro" id="IPR031348">
    <property type="entry name" value="PigL_N"/>
</dbReference>
<keyword evidence="4" id="KW-0328">Glycosyltransferase</keyword>
<comment type="subcellular location">
    <subcellularLocation>
        <location evidence="1">Cell membrane</location>
        <topology evidence="1">Multi-pass membrane protein</topology>
    </subcellularLocation>
</comment>
<accession>A0AA40CGY6</accession>
<dbReference type="Proteomes" id="UP001174936">
    <property type="component" value="Unassembled WGS sequence"/>
</dbReference>
<evidence type="ECO:0000256" key="5">
    <source>
        <dbReference type="ARBA" id="ARBA00022989"/>
    </source>
</evidence>
<sequence length="577" mass="63883">MADPFSIAASCVGLLSAIATATVRINGFVRTARDTRGDLDAVSRELSSLRTVLELIQADAEGSQEQLPQAIVRHLCEVLTNCNGAVSDIEKILRKYENTGAMTSSRWALSGKGDVDKLRAHLEAHTSALGLVLDMMSLVVTIKIKHDTSAIHAHTTDIKADTANILLKIDQLQARLPSGGAQEQDDYMLQRYLEEMTTYTEGMLSSVEPDHNRDTESGDDEMAALEQFLGGTQASSENPATSDIVSTPSVTTTGQIVHPSPVPVPQSSIHPQSTGRENYALFSGNLVIDIPLPQEVLAKFPHGAKDEFSHVRYTAVTCEPRFLKEKGYLLRSGLFSAPRTTDVLLSIHYLAGTADDLFNILSKVWDAVDQLPYEFGKRQTLGYSSTRWKGAVFHLHIPRRLTQSTVMLLNEIAARPTTYDDPRPRTTLSDKANGASTLHFDETSVVNGEPVLWQMYEYTTQLRLKQLPIYDNSGRRVGYKYTSFSGRTPLQTIITHGSEGSPYPGTNPLNPWKDTLSTNLGAKVTVCGGNLDAERYLRPWSLAKAWRNKPYGRYEVTLGDLWDWSDRWNDIKARLSP</sequence>
<evidence type="ECO:0000256" key="3">
    <source>
        <dbReference type="ARBA" id="ARBA00022475"/>
    </source>
</evidence>
<keyword evidence="5" id="KW-0812">Transmembrane</keyword>
<keyword evidence="3" id="KW-1003">Cell membrane</keyword>
<proteinExistence type="predicted"/>
<feature type="region of interest" description="Disordered" evidence="6">
    <location>
        <begin position="251"/>
        <end position="271"/>
    </location>
</feature>
<evidence type="ECO:0000313" key="9">
    <source>
        <dbReference type="EMBL" id="KAK0638481.1"/>
    </source>
</evidence>
<reference evidence="9" key="1">
    <citation type="submission" date="2023-06" db="EMBL/GenBank/DDBJ databases">
        <title>Genome-scale phylogeny and comparative genomics of the fungal order Sordariales.</title>
        <authorList>
            <consortium name="Lawrence Berkeley National Laboratory"/>
            <person name="Hensen N."/>
            <person name="Bonometti L."/>
            <person name="Westerberg I."/>
            <person name="Brannstrom I.O."/>
            <person name="Guillou S."/>
            <person name="Cros-Aarteil S."/>
            <person name="Calhoun S."/>
            <person name="Haridas S."/>
            <person name="Kuo A."/>
            <person name="Mondo S."/>
            <person name="Pangilinan J."/>
            <person name="Riley R."/>
            <person name="Labutti K."/>
            <person name="Andreopoulos B."/>
            <person name="Lipzen A."/>
            <person name="Chen C."/>
            <person name="Yanf M."/>
            <person name="Daum C."/>
            <person name="Ng V."/>
            <person name="Clum A."/>
            <person name="Steindorff A."/>
            <person name="Ohm R."/>
            <person name="Martin F."/>
            <person name="Silar P."/>
            <person name="Natvig D."/>
            <person name="Lalanne C."/>
            <person name="Gautier V."/>
            <person name="Ament-Velasquez S.L."/>
            <person name="Kruys A."/>
            <person name="Hutchinson M.I."/>
            <person name="Powell A.J."/>
            <person name="Barry K."/>
            <person name="Miller A.N."/>
            <person name="Grigoriev I.V."/>
            <person name="Debuchy R."/>
            <person name="Gladieux P."/>
            <person name="Thoren M.H."/>
            <person name="Johannesson H."/>
        </authorList>
    </citation>
    <scope>NUCLEOTIDE SEQUENCE</scope>
    <source>
        <strain evidence="9">SMH2532-1</strain>
    </source>
</reference>
<dbReference type="Pfam" id="PF08407">
    <property type="entry name" value="Chitin_synth_1N"/>
    <property type="match status" value="1"/>
</dbReference>
<evidence type="ECO:0000256" key="6">
    <source>
        <dbReference type="SAM" id="MobiDB-lite"/>
    </source>
</evidence>
<feature type="domain" description="Azaphilone pigments biosynthesis cluster protein L N-terminal" evidence="8">
    <location>
        <begin position="2"/>
        <end position="195"/>
    </location>
</feature>
<dbReference type="Pfam" id="PF17111">
    <property type="entry name" value="PigL_N"/>
    <property type="match status" value="1"/>
</dbReference>
<evidence type="ECO:0000256" key="2">
    <source>
        <dbReference type="ARBA" id="ARBA00012543"/>
    </source>
</evidence>
<evidence type="ECO:0000259" key="7">
    <source>
        <dbReference type="Pfam" id="PF08407"/>
    </source>
</evidence>
<keyword evidence="5" id="KW-1133">Transmembrane helix</keyword>
<dbReference type="InterPro" id="IPR013616">
    <property type="entry name" value="Chitin_synth_N"/>
</dbReference>
<evidence type="ECO:0000256" key="1">
    <source>
        <dbReference type="ARBA" id="ARBA00004651"/>
    </source>
</evidence>
<comment type="caution">
    <text evidence="9">The sequence shown here is derived from an EMBL/GenBank/DDBJ whole genome shotgun (WGS) entry which is preliminary data.</text>
</comment>
<name>A0AA40CGY6_9PEZI</name>
<evidence type="ECO:0000313" key="10">
    <source>
        <dbReference type="Proteomes" id="UP001174936"/>
    </source>
</evidence>
<keyword evidence="10" id="KW-1185">Reference proteome</keyword>
<keyword evidence="4" id="KW-0808">Transferase</keyword>